<reference evidence="8" key="1">
    <citation type="journal article" date="2013" name="Genome Announc.">
        <title>First genome sequence of a syntrophic acetate-oxidizing bacterium, Tepidanaerobacter acetatoxydans strain Re1.</title>
        <authorList>
            <person name="Manzoor S."/>
            <person name="Bongcam-Rudloff E."/>
            <person name="Schnurer A."/>
            <person name="Muller B."/>
        </authorList>
    </citation>
    <scope>NUCLEOTIDE SEQUENCE [LARGE SCALE GENOMIC DNA]</scope>
    <source>
        <strain evidence="8">Re1</strain>
    </source>
</reference>
<evidence type="ECO:0000313" key="8">
    <source>
        <dbReference type="Proteomes" id="UP000010802"/>
    </source>
</evidence>
<evidence type="ECO:0000256" key="1">
    <source>
        <dbReference type="ARBA" id="ARBA00001933"/>
    </source>
</evidence>
<dbReference type="PATRIC" id="fig|1209989.3.peg.1556"/>
<evidence type="ECO:0000256" key="5">
    <source>
        <dbReference type="PIRSR" id="PIRSR600821-52"/>
    </source>
</evidence>
<dbReference type="InterPro" id="IPR000821">
    <property type="entry name" value="Ala_racemase"/>
</dbReference>
<dbReference type="InterPro" id="IPR001608">
    <property type="entry name" value="Ala_racemase_N"/>
</dbReference>
<evidence type="ECO:0000256" key="3">
    <source>
        <dbReference type="ARBA" id="ARBA00023235"/>
    </source>
</evidence>
<dbReference type="GO" id="GO:0005829">
    <property type="term" value="C:cytosol"/>
    <property type="evidence" value="ECO:0007669"/>
    <property type="project" value="TreeGrafter"/>
</dbReference>
<dbReference type="Gene3D" id="3.20.20.10">
    <property type="entry name" value="Alanine racemase"/>
    <property type="match status" value="1"/>
</dbReference>
<evidence type="ECO:0000256" key="4">
    <source>
        <dbReference type="PIRSR" id="PIRSR600821-50"/>
    </source>
</evidence>
<dbReference type="Gene3D" id="2.40.37.10">
    <property type="entry name" value="Lyase, Ornithine Decarboxylase, Chain A, domain 1"/>
    <property type="match status" value="1"/>
</dbReference>
<dbReference type="Pfam" id="PF01168">
    <property type="entry name" value="Ala_racemase_N"/>
    <property type="match status" value="1"/>
</dbReference>
<dbReference type="PANTHER" id="PTHR30511:SF0">
    <property type="entry name" value="ALANINE RACEMASE, CATABOLIC-RELATED"/>
    <property type="match status" value="1"/>
</dbReference>
<dbReference type="KEGG" id="tep:TepRe1_1278"/>
<dbReference type="CDD" id="cd00430">
    <property type="entry name" value="PLPDE_III_AR"/>
    <property type="match status" value="1"/>
</dbReference>
<dbReference type="SUPFAM" id="SSF51419">
    <property type="entry name" value="PLP-binding barrel"/>
    <property type="match status" value="1"/>
</dbReference>
<dbReference type="AlphaFoldDB" id="F4LU94"/>
<dbReference type="InterPro" id="IPR020622">
    <property type="entry name" value="Ala_racemase_pyridoxalP-BS"/>
</dbReference>
<evidence type="ECO:0000313" key="7">
    <source>
        <dbReference type="EMBL" id="CCP26127.1"/>
    </source>
</evidence>
<dbReference type="HOGENOM" id="CLU_028393_2_2_9"/>
<dbReference type="SMART" id="SM01005">
    <property type="entry name" value="Ala_racemase_C"/>
    <property type="match status" value="1"/>
</dbReference>
<organism evidence="7 8">
    <name type="scientific">Tepidanaerobacter acetatoxydans (strain DSM 21804 / JCM 16047 / Re1)</name>
    <dbReference type="NCBI Taxonomy" id="1209989"/>
    <lineage>
        <taxon>Bacteria</taxon>
        <taxon>Bacillati</taxon>
        <taxon>Bacillota</taxon>
        <taxon>Clostridia</taxon>
        <taxon>Thermosediminibacterales</taxon>
        <taxon>Tepidanaerobacteraceae</taxon>
        <taxon>Tepidanaerobacter</taxon>
    </lineage>
</organism>
<accession>F4LU94</accession>
<dbReference type="EMBL" id="HF563609">
    <property type="protein sequence ID" value="CCP26127.1"/>
    <property type="molecule type" value="Genomic_DNA"/>
</dbReference>
<dbReference type="Proteomes" id="UP000010802">
    <property type="component" value="Chromosome"/>
</dbReference>
<dbReference type="InterPro" id="IPR029066">
    <property type="entry name" value="PLP-binding_barrel"/>
</dbReference>
<dbReference type="GO" id="GO:0008784">
    <property type="term" value="F:alanine racemase activity"/>
    <property type="evidence" value="ECO:0007669"/>
    <property type="project" value="UniProtKB-EC"/>
</dbReference>
<keyword evidence="8" id="KW-1185">Reference proteome</keyword>
<feature type="binding site" evidence="5">
    <location>
        <position position="330"/>
    </location>
    <ligand>
        <name>substrate</name>
    </ligand>
</feature>
<dbReference type="NCBIfam" id="TIGR00492">
    <property type="entry name" value="alr"/>
    <property type="match status" value="1"/>
</dbReference>
<proteinExistence type="predicted"/>
<feature type="domain" description="Alanine racemase C-terminal" evidence="6">
    <location>
        <begin position="237"/>
        <end position="368"/>
    </location>
</feature>
<keyword evidence="3 7" id="KW-0413">Isomerase</keyword>
<dbReference type="KEGG" id="tae:TepiRe1_1389"/>
<evidence type="ECO:0000256" key="2">
    <source>
        <dbReference type="ARBA" id="ARBA00022898"/>
    </source>
</evidence>
<dbReference type="PANTHER" id="PTHR30511">
    <property type="entry name" value="ALANINE RACEMASE"/>
    <property type="match status" value="1"/>
</dbReference>
<dbReference type="OrthoDB" id="9813814at2"/>
<name>F4LU94_TEPAE</name>
<dbReference type="STRING" id="1209989.TepRe1_1278"/>
<dbReference type="InterPro" id="IPR009006">
    <property type="entry name" value="Ala_racemase/Decarboxylase_C"/>
</dbReference>
<dbReference type="Pfam" id="PF00842">
    <property type="entry name" value="Ala_racemase_C"/>
    <property type="match status" value="1"/>
</dbReference>
<dbReference type="GO" id="GO:0030170">
    <property type="term" value="F:pyridoxal phosphate binding"/>
    <property type="evidence" value="ECO:0007669"/>
    <property type="project" value="TreeGrafter"/>
</dbReference>
<dbReference type="PRINTS" id="PR00992">
    <property type="entry name" value="ALARACEMASE"/>
</dbReference>
<accession>L0S2W5</accession>
<gene>
    <name evidence="7" type="ordered locus">TEPIRE1_1389</name>
</gene>
<dbReference type="PROSITE" id="PS00395">
    <property type="entry name" value="ALANINE_RACEMASE"/>
    <property type="match status" value="1"/>
</dbReference>
<dbReference type="InterPro" id="IPR011079">
    <property type="entry name" value="Ala_racemase_C"/>
</dbReference>
<evidence type="ECO:0000259" key="6">
    <source>
        <dbReference type="SMART" id="SM01005"/>
    </source>
</evidence>
<feature type="modified residue" description="N6-(pyridoxal phosphate)lysine" evidence="4">
    <location>
        <position position="36"/>
    </location>
</feature>
<feature type="binding site" evidence="5">
    <location>
        <position position="134"/>
    </location>
    <ligand>
        <name>substrate</name>
    </ligand>
</feature>
<dbReference type="eggNOG" id="COG0787">
    <property type="taxonomic scope" value="Bacteria"/>
</dbReference>
<sequence>MANPTSWLYVDLNTISENIKTIKNYIGATRLLVVVKANAYGHGMYPVAACAVESGADYLGVSSLEEGIFLRKSGIKEPVLVFNTILPEQAEDALNYDLTVTVCSFDTVQALNDAAAKMNKKAFVHVKIDTGLGRFGVLPEHAVEMVHIITANFKNIYIEGIYTHFSLATNESITRKQFNIFLSIIKELEHQGYKIPLKHVCNSTAMLNYAEMHLDMVRVGNLVYGLCPSKNLKISNPSKIYSKIIFLKTLPKGHYVGYGNRFKTRRHTTVAIVPFGYYDGLELFISQPNGIWDSLKNLIKQILASFGVITANRTVKVNGIQCNILGKISMQSCIVDVTDIKDKVFIGDVVELSARRINLSHSIARVYHKADNIFLVDKAVSDEDEVNLSHGTGQRSETSIV</sequence>
<dbReference type="RefSeq" id="WP_013778347.1">
    <property type="nucleotide sequence ID" value="NC_015519.1"/>
</dbReference>
<dbReference type="GO" id="GO:0006522">
    <property type="term" value="P:alanine metabolic process"/>
    <property type="evidence" value="ECO:0007669"/>
    <property type="project" value="InterPro"/>
</dbReference>
<comment type="cofactor">
    <cofactor evidence="1 4">
        <name>pyridoxal 5'-phosphate</name>
        <dbReference type="ChEBI" id="CHEBI:597326"/>
    </cofactor>
</comment>
<keyword evidence="2 4" id="KW-0663">Pyridoxal phosphate</keyword>
<dbReference type="FunFam" id="3.20.20.10:FF:000002">
    <property type="entry name" value="Alanine racemase"/>
    <property type="match status" value="1"/>
</dbReference>
<protein>
    <submittedName>
        <fullName evidence="7">Alanine racemase</fullName>
        <ecNumber evidence="7">5.1.1.1</ecNumber>
    </submittedName>
</protein>
<dbReference type="EC" id="5.1.1.1" evidence="7"/>
<dbReference type="SUPFAM" id="SSF50621">
    <property type="entry name" value="Alanine racemase C-terminal domain-like"/>
    <property type="match status" value="1"/>
</dbReference>